<sequence length="190" mass="20460">MTTAVSVDHLARAHGPVGDLIAAIRPEQWKAPTPCAEWDVRGVVEHLVGMDLVFAAMIEGGPMPERGADRLGDDPVRAYRASSAALETAFSAPGVLQRSFHSPMGSATGGERLQIRLYDLLAHGWDLAQATGIPLRLPEDLAGRSLAFAEIQLPSQNRTGRFAEPRPVEATAPAIDRLAAFLGRPVPWQR</sequence>
<dbReference type="NCBIfam" id="TIGR03086">
    <property type="entry name" value="TIGR03086 family metal-binding protein"/>
    <property type="match status" value="1"/>
</dbReference>
<comment type="caution">
    <text evidence="2">The sequence shown here is derived from an EMBL/GenBank/DDBJ whole genome shotgun (WGS) entry which is preliminary data.</text>
</comment>
<dbReference type="InterPro" id="IPR024344">
    <property type="entry name" value="MDMPI_metal-binding"/>
</dbReference>
<dbReference type="EMBL" id="JBJVNE010000017">
    <property type="protein sequence ID" value="MFM9650708.1"/>
    <property type="molecule type" value="Genomic_DNA"/>
</dbReference>
<evidence type="ECO:0000313" key="2">
    <source>
        <dbReference type="EMBL" id="MFM9650708.1"/>
    </source>
</evidence>
<dbReference type="RefSeq" id="WP_369280267.1">
    <property type="nucleotide sequence ID" value="NZ_JBJVMW010000015.1"/>
</dbReference>
<evidence type="ECO:0000313" key="3">
    <source>
        <dbReference type="Proteomes" id="UP001631993"/>
    </source>
</evidence>
<evidence type="ECO:0000259" key="1">
    <source>
        <dbReference type="Pfam" id="PF11716"/>
    </source>
</evidence>
<reference evidence="2 3" key="1">
    <citation type="submission" date="2024-12" db="EMBL/GenBank/DDBJ databases">
        <title>Forecasting of Potato common scab and diversities of Pathogenic streptomyces spp. in china.</title>
        <authorList>
            <person name="Handique U."/>
            <person name="Wu J."/>
        </authorList>
    </citation>
    <scope>NUCLEOTIDE SEQUENCE [LARGE SCALE GENOMIC DNA]</scope>
    <source>
        <strain evidence="2 3">ZRIMU1585</strain>
    </source>
</reference>
<dbReference type="SUPFAM" id="SSF109854">
    <property type="entry name" value="DinB/YfiT-like putative metalloenzymes"/>
    <property type="match status" value="1"/>
</dbReference>
<dbReference type="InterPro" id="IPR017517">
    <property type="entry name" value="Maleyloyr_isom"/>
</dbReference>
<protein>
    <submittedName>
        <fullName evidence="2">TIGR03086 family metal-binding protein</fullName>
    </submittedName>
</protein>
<dbReference type="NCBIfam" id="TIGR03083">
    <property type="entry name" value="maleylpyruvate isomerase family mycothiol-dependent enzyme"/>
    <property type="match status" value="1"/>
</dbReference>
<dbReference type="Proteomes" id="UP001631993">
    <property type="component" value="Unassembled WGS sequence"/>
</dbReference>
<dbReference type="InterPro" id="IPR017520">
    <property type="entry name" value="CHP03086"/>
</dbReference>
<keyword evidence="3" id="KW-1185">Reference proteome</keyword>
<dbReference type="Pfam" id="PF11716">
    <property type="entry name" value="MDMPI_N"/>
    <property type="match status" value="1"/>
</dbReference>
<accession>A0ABW9IRE7</accession>
<name>A0ABW9IRE7_STRGJ</name>
<feature type="domain" description="Mycothiol-dependent maleylpyruvate isomerase metal-binding" evidence="1">
    <location>
        <begin position="11"/>
        <end position="128"/>
    </location>
</feature>
<proteinExistence type="predicted"/>
<organism evidence="2 3">
    <name type="scientific">Streptomyces galilaeus</name>
    <dbReference type="NCBI Taxonomy" id="33899"/>
    <lineage>
        <taxon>Bacteria</taxon>
        <taxon>Bacillati</taxon>
        <taxon>Actinomycetota</taxon>
        <taxon>Actinomycetes</taxon>
        <taxon>Kitasatosporales</taxon>
        <taxon>Streptomycetaceae</taxon>
        <taxon>Streptomyces</taxon>
    </lineage>
</organism>
<gene>
    <name evidence="2" type="ORF">ACKI1S_31720</name>
</gene>
<dbReference type="Gene3D" id="1.20.120.450">
    <property type="entry name" value="dinb family like domain"/>
    <property type="match status" value="1"/>
</dbReference>
<dbReference type="InterPro" id="IPR034660">
    <property type="entry name" value="DinB/YfiT-like"/>
</dbReference>